<proteinExistence type="predicted"/>
<evidence type="ECO:0000313" key="3">
    <source>
        <dbReference type="Proteomes" id="UP001500840"/>
    </source>
</evidence>
<protein>
    <recommendedName>
        <fullName evidence="4">DUF2933 domain-containing protein</fullName>
    </recommendedName>
</protein>
<gene>
    <name evidence="2" type="ORF">GCM10023156_62620</name>
</gene>
<accession>A0ABP8NMU4</accession>
<evidence type="ECO:0000313" key="2">
    <source>
        <dbReference type="EMBL" id="GAA4469913.1"/>
    </source>
</evidence>
<dbReference type="EMBL" id="BAABGA010000107">
    <property type="protein sequence ID" value="GAA4469913.1"/>
    <property type="molecule type" value="Genomic_DNA"/>
</dbReference>
<feature type="transmembrane region" description="Helical" evidence="1">
    <location>
        <begin position="30"/>
        <end position="47"/>
    </location>
</feature>
<dbReference type="Proteomes" id="UP001500840">
    <property type="component" value="Unassembled WGS sequence"/>
</dbReference>
<keyword evidence="1" id="KW-0472">Membrane</keyword>
<sequence length="69" mass="7789">MSHFWRMLLGCMIPIAMIFVLPLLGISEGVTLGVFLVLMLGCHLLMVPNHHSGHLDYDHQHKDQDHANS</sequence>
<name>A0ABP8NMU4_9BACT</name>
<evidence type="ECO:0000256" key="1">
    <source>
        <dbReference type="SAM" id="Phobius"/>
    </source>
</evidence>
<reference evidence="3" key="1">
    <citation type="journal article" date="2019" name="Int. J. Syst. Evol. Microbiol.">
        <title>The Global Catalogue of Microorganisms (GCM) 10K type strain sequencing project: providing services to taxonomists for standard genome sequencing and annotation.</title>
        <authorList>
            <consortium name="The Broad Institute Genomics Platform"/>
            <consortium name="The Broad Institute Genome Sequencing Center for Infectious Disease"/>
            <person name="Wu L."/>
            <person name="Ma J."/>
        </authorList>
    </citation>
    <scope>NUCLEOTIDE SEQUENCE [LARGE SCALE GENOMIC DNA]</scope>
    <source>
        <strain evidence="3">JCM 17759</strain>
    </source>
</reference>
<organism evidence="2 3">
    <name type="scientific">Novipirellula rosea</name>
    <dbReference type="NCBI Taxonomy" id="1031540"/>
    <lineage>
        <taxon>Bacteria</taxon>
        <taxon>Pseudomonadati</taxon>
        <taxon>Planctomycetota</taxon>
        <taxon>Planctomycetia</taxon>
        <taxon>Pirellulales</taxon>
        <taxon>Pirellulaceae</taxon>
        <taxon>Novipirellula</taxon>
    </lineage>
</organism>
<keyword evidence="1" id="KW-1133">Transmembrane helix</keyword>
<keyword evidence="3" id="KW-1185">Reference proteome</keyword>
<evidence type="ECO:0008006" key="4">
    <source>
        <dbReference type="Google" id="ProtNLM"/>
    </source>
</evidence>
<feature type="transmembrane region" description="Helical" evidence="1">
    <location>
        <begin position="7"/>
        <end position="24"/>
    </location>
</feature>
<comment type="caution">
    <text evidence="2">The sequence shown here is derived from an EMBL/GenBank/DDBJ whole genome shotgun (WGS) entry which is preliminary data.</text>
</comment>
<keyword evidence="1" id="KW-0812">Transmembrane</keyword>